<dbReference type="InterPro" id="IPR027463">
    <property type="entry name" value="AcrB_DN_DC_subdom"/>
</dbReference>
<dbReference type="GO" id="GO:0005886">
    <property type="term" value="C:plasma membrane"/>
    <property type="evidence" value="ECO:0007669"/>
    <property type="project" value="UniProtKB-SubCell"/>
</dbReference>
<comment type="subcellular location">
    <subcellularLocation>
        <location evidence="1">Cell membrane</location>
        <topology evidence="1">Multi-pass membrane protein</topology>
    </subcellularLocation>
</comment>
<gene>
    <name evidence="9" type="ORF">FBQ73_00205</name>
</gene>
<evidence type="ECO:0000256" key="4">
    <source>
        <dbReference type="ARBA" id="ARBA00022475"/>
    </source>
</evidence>
<dbReference type="Gene3D" id="3.30.70.1430">
    <property type="entry name" value="Multidrug efflux transporter AcrB pore domain"/>
    <property type="match status" value="2"/>
</dbReference>
<dbReference type="Pfam" id="PF00873">
    <property type="entry name" value="ACR_tran"/>
    <property type="match status" value="1"/>
</dbReference>
<dbReference type="GeneID" id="95771884"/>
<feature type="transmembrane region" description="Helical" evidence="8">
    <location>
        <begin position="529"/>
        <end position="555"/>
    </location>
</feature>
<reference evidence="9 10" key="1">
    <citation type="submission" date="2019-05" db="EMBL/GenBank/DDBJ databases">
        <authorList>
            <person name="Zhou X."/>
        </authorList>
    </citation>
    <scope>NUCLEOTIDE SEQUENCE [LARGE SCALE GENOMIC DNA]</scope>
    <source>
        <strain evidence="9 10">DSM 432</strain>
    </source>
</reference>
<evidence type="ECO:0000256" key="5">
    <source>
        <dbReference type="ARBA" id="ARBA00022692"/>
    </source>
</evidence>
<proteinExistence type="inferred from homology"/>
<evidence type="ECO:0000313" key="10">
    <source>
        <dbReference type="Proteomes" id="UP000305131"/>
    </source>
</evidence>
<dbReference type="PANTHER" id="PTHR32063:SF24">
    <property type="entry name" value="CATION EFFLUX SYSTEM (ACRB_ACRD_ACRF FAMILY)"/>
    <property type="match status" value="1"/>
</dbReference>
<evidence type="ECO:0000256" key="8">
    <source>
        <dbReference type="SAM" id="Phobius"/>
    </source>
</evidence>
<dbReference type="RefSeq" id="WP_138397518.1">
    <property type="nucleotide sequence ID" value="NZ_JBAFVI010000004.1"/>
</dbReference>
<dbReference type="NCBIfam" id="TIGR00914">
    <property type="entry name" value="2A0601"/>
    <property type="match status" value="1"/>
</dbReference>
<dbReference type="InterPro" id="IPR004763">
    <property type="entry name" value="CusA-like"/>
</dbReference>
<evidence type="ECO:0000256" key="3">
    <source>
        <dbReference type="ARBA" id="ARBA00022448"/>
    </source>
</evidence>
<dbReference type="Gene3D" id="3.30.2090.10">
    <property type="entry name" value="Multidrug efflux transporter AcrB TolC docking domain, DN and DC subdomains"/>
    <property type="match status" value="2"/>
</dbReference>
<evidence type="ECO:0000256" key="1">
    <source>
        <dbReference type="ARBA" id="ARBA00004651"/>
    </source>
</evidence>
<feature type="transmembrane region" description="Helical" evidence="8">
    <location>
        <begin position="12"/>
        <end position="31"/>
    </location>
</feature>
<keyword evidence="5 8" id="KW-0812">Transmembrane</keyword>
<comment type="caution">
    <text evidence="9">The sequence shown here is derived from an EMBL/GenBank/DDBJ whole genome shotgun (WGS) entry which is preliminary data.</text>
</comment>
<evidence type="ECO:0000256" key="2">
    <source>
        <dbReference type="ARBA" id="ARBA00010942"/>
    </source>
</evidence>
<dbReference type="AlphaFoldDB" id="A0A6C1KLY9"/>
<protein>
    <submittedName>
        <fullName evidence="9">CusA/CzcA family heavy metal efflux RND transporter</fullName>
    </submittedName>
</protein>
<dbReference type="InterPro" id="IPR001036">
    <property type="entry name" value="Acrflvin-R"/>
</dbReference>
<dbReference type="Gene3D" id="3.30.70.1320">
    <property type="entry name" value="Multidrug efflux transporter AcrB pore domain like"/>
    <property type="match status" value="1"/>
</dbReference>
<dbReference type="SUPFAM" id="SSF82866">
    <property type="entry name" value="Multidrug efflux transporter AcrB transmembrane domain"/>
    <property type="match status" value="2"/>
</dbReference>
<accession>A0A6C1KLY9</accession>
<dbReference type="Gene3D" id="1.20.1640.10">
    <property type="entry name" value="Multidrug efflux transporter AcrB transmembrane domain"/>
    <property type="match status" value="2"/>
</dbReference>
<feature type="transmembrane region" description="Helical" evidence="8">
    <location>
        <begin position="351"/>
        <end position="375"/>
    </location>
</feature>
<keyword evidence="7 8" id="KW-0472">Membrane</keyword>
<feature type="transmembrane region" description="Helical" evidence="8">
    <location>
        <begin position="484"/>
        <end position="508"/>
    </location>
</feature>
<dbReference type="EMBL" id="VAUP01000002">
    <property type="protein sequence ID" value="TLX44891.1"/>
    <property type="molecule type" value="Genomic_DNA"/>
</dbReference>
<keyword evidence="6 8" id="KW-1133">Transmembrane helix</keyword>
<feature type="transmembrane region" description="Helical" evidence="8">
    <location>
        <begin position="921"/>
        <end position="940"/>
    </location>
</feature>
<keyword evidence="4" id="KW-1003">Cell membrane</keyword>
<dbReference type="PRINTS" id="PR00702">
    <property type="entry name" value="ACRIFLAVINRP"/>
</dbReference>
<keyword evidence="3" id="KW-0813">Transport</keyword>
<sequence>MIDAILAFSIRQRWLVVMVCLAIGAFGAWNFTRLPIDAVPDITNVQVQINTSAPGFSPLETEQRITFPIETAMGGLPGLQYTRSLSRYGLSQVTVVFRDGTDIYFARQLVNERIQQARDQLPPGVETAMGPVSTGLGEIYMYTVEARDGARKPDGQPFSPTDLRTIQDWIIKPQLRTVPGVVEVNTIGGFERQFHVLPDPARLMANRISFREVMTALAANNANVGAGYIERNGEQYLVRTPGQVADAADIREIVIGSRGGTPLRIGDIAEVREGRDLRTGAATLNGEEVVLGTTMLLIGENSRTVAQRVAARLQEISRSLPEGVIARAVYDRSHLVEATIATVEKNLLEGALLVVVVLFVLLGNFRAALVTAFVIPLSMLFTITGMVENRVSANLMSLGAIDFGIIIDGAVIIVENCLRLLAEEQHRRGRLLSRAERFETILAGSKEVIRPSLFGTMIIAVVYLPVLTLTGVEGKMFTPMAITVLMALAGAALFSMTFIPAAIALLVTGKVSEHENFIMRGARRLYTPLLDAAINYRAVVAVAAAGLVVASGLAASRMGGEFIPNLDEGDAAIQALRVPGTSLTQSLEMQQALEKSLLKVPEVKEVFARTGTAEVATDPMPPSISDGYVMLKPRAEWPDPGKSKSAVMTEIEKAAEGVAGSNYELSQPIQLRFNELISGIRSDVGVKIFGDDLDVLLQVAGQVQTVLQAVPGAADVKTEQVSGLPMLTVALNRPAMARYGVSVADVQELVEIAVGGREAGALFEGDRRFDIVVRLPEELRTDIEALRALPVPLPPAASEEARPVRAAWAPGAGGQIRYVPLSAIANLTVSPGPNQISRENGKRRIVVSANVRDRDLGSFVADSQRQVAEKVKLPEGYWIGWGGQFEQLVSATQRLAIVVPIALALIFLLLFMSFGSVADALLVFSGVPLALTGGIAALILRDLPLSISAGIGFIALSGVAVLNGLVIIAFIQRLRAEGRDLVAAVRGGALTRLRPVLMTALVASLGFVPMAIATGPGAEVQRPLATVVIGGIISSTILTLLVLPALYVLFRRETRPAASTEALAEAPSP</sequence>
<dbReference type="SUPFAM" id="SSF82714">
    <property type="entry name" value="Multidrug efflux transporter AcrB TolC docking domain, DN and DC subdomains"/>
    <property type="match status" value="2"/>
</dbReference>
<name>A0A6C1KLY9_XANAU</name>
<dbReference type="SUPFAM" id="SSF82693">
    <property type="entry name" value="Multidrug efflux transporter AcrB pore domain, PN1, PN2, PC1 and PC2 subdomains"/>
    <property type="match status" value="3"/>
</dbReference>
<feature type="transmembrane region" description="Helical" evidence="8">
    <location>
        <begin position="453"/>
        <end position="472"/>
    </location>
</feature>
<dbReference type="Proteomes" id="UP000305131">
    <property type="component" value="Unassembled WGS sequence"/>
</dbReference>
<dbReference type="GO" id="GO:0008324">
    <property type="term" value="F:monoatomic cation transmembrane transporter activity"/>
    <property type="evidence" value="ECO:0007669"/>
    <property type="project" value="InterPro"/>
</dbReference>
<evidence type="ECO:0000313" key="9">
    <source>
        <dbReference type="EMBL" id="TLX44891.1"/>
    </source>
</evidence>
<evidence type="ECO:0000256" key="6">
    <source>
        <dbReference type="ARBA" id="ARBA00022989"/>
    </source>
</evidence>
<dbReference type="GO" id="GO:0042910">
    <property type="term" value="F:xenobiotic transmembrane transporter activity"/>
    <property type="evidence" value="ECO:0007669"/>
    <property type="project" value="TreeGrafter"/>
</dbReference>
<comment type="similarity">
    <text evidence="2">Belongs to the resistance-nodulation-cell division (RND) (TC 2.A.6) family.</text>
</comment>
<feature type="transmembrane region" description="Helical" evidence="8">
    <location>
        <begin position="1024"/>
        <end position="1050"/>
    </location>
</feature>
<organism evidence="9 10">
    <name type="scientific">Xanthobacter autotrophicus</name>
    <dbReference type="NCBI Taxonomy" id="280"/>
    <lineage>
        <taxon>Bacteria</taxon>
        <taxon>Pseudomonadati</taxon>
        <taxon>Pseudomonadota</taxon>
        <taxon>Alphaproteobacteria</taxon>
        <taxon>Hyphomicrobiales</taxon>
        <taxon>Xanthobacteraceae</taxon>
        <taxon>Xanthobacter</taxon>
    </lineage>
</organism>
<dbReference type="OrthoDB" id="9758757at2"/>
<evidence type="ECO:0000256" key="7">
    <source>
        <dbReference type="ARBA" id="ARBA00023136"/>
    </source>
</evidence>
<feature type="transmembrane region" description="Helical" evidence="8">
    <location>
        <begin position="895"/>
        <end position="914"/>
    </location>
</feature>
<dbReference type="PANTHER" id="PTHR32063">
    <property type="match status" value="1"/>
</dbReference>
<dbReference type="Gene3D" id="3.30.70.1440">
    <property type="entry name" value="Multidrug efflux transporter AcrB pore domain"/>
    <property type="match status" value="1"/>
</dbReference>
<feature type="transmembrane region" description="Helical" evidence="8">
    <location>
        <begin position="946"/>
        <end position="971"/>
    </location>
</feature>
<feature type="transmembrane region" description="Helical" evidence="8">
    <location>
        <begin position="992"/>
        <end position="1012"/>
    </location>
</feature>